<comment type="catalytic activity">
    <reaction evidence="1">
        <text>7,8-dihydroneopterin = 7,8-dihydromonapterin</text>
        <dbReference type="Rhea" id="RHEA:45328"/>
        <dbReference type="ChEBI" id="CHEBI:17001"/>
        <dbReference type="ChEBI" id="CHEBI:71175"/>
        <dbReference type="EC" id="5.1.99.8"/>
    </reaction>
</comment>
<dbReference type="GO" id="GO:0005737">
    <property type="term" value="C:cytoplasm"/>
    <property type="evidence" value="ECO:0007669"/>
    <property type="project" value="TreeGrafter"/>
</dbReference>
<dbReference type="AlphaFoldDB" id="A0A8H2JPD7"/>
<dbReference type="SMART" id="SM00905">
    <property type="entry name" value="FolB"/>
    <property type="match status" value="1"/>
</dbReference>
<dbReference type="EMBL" id="SZVP01000001">
    <property type="protein sequence ID" value="TMM47644.1"/>
    <property type="molecule type" value="Genomic_DNA"/>
</dbReference>
<comment type="similarity">
    <text evidence="4 8">Belongs to the DHNA family.</text>
</comment>
<dbReference type="EC" id="4.1.2.25" evidence="8"/>
<keyword evidence="7 8" id="KW-0456">Lyase</keyword>
<evidence type="ECO:0000256" key="8">
    <source>
        <dbReference type="RuleBase" id="RU362079"/>
    </source>
</evidence>
<comment type="function">
    <text evidence="8">Catalyzes the conversion of 7,8-dihydroneopterin to 6-hydroxymethyl-7,8-dihydropterin.</text>
</comment>
<comment type="caution">
    <text evidence="10">The sequence shown here is derived from an EMBL/GenBank/DDBJ whole genome shotgun (WGS) entry which is preliminary data.</text>
</comment>
<dbReference type="SUPFAM" id="SSF55620">
    <property type="entry name" value="Tetrahydrobiopterin biosynthesis enzymes-like"/>
    <property type="match status" value="1"/>
</dbReference>
<dbReference type="PANTHER" id="PTHR42844:SF1">
    <property type="entry name" value="DIHYDRONEOPTERIN ALDOLASE 1-RELATED"/>
    <property type="match status" value="1"/>
</dbReference>
<evidence type="ECO:0000256" key="2">
    <source>
        <dbReference type="ARBA" id="ARBA00001353"/>
    </source>
</evidence>
<dbReference type="GO" id="GO:0004150">
    <property type="term" value="F:dihydroneopterin aldolase activity"/>
    <property type="evidence" value="ECO:0007669"/>
    <property type="project" value="UniProtKB-UniRule"/>
</dbReference>
<dbReference type="InterPro" id="IPR006157">
    <property type="entry name" value="FolB_dom"/>
</dbReference>
<dbReference type="GO" id="GO:0016853">
    <property type="term" value="F:isomerase activity"/>
    <property type="evidence" value="ECO:0007669"/>
    <property type="project" value="UniProtKB-KW"/>
</dbReference>
<organism evidence="10 11">
    <name type="scientific">Colwellia ponticola</name>
    <dbReference type="NCBI Taxonomy" id="2304625"/>
    <lineage>
        <taxon>Bacteria</taxon>
        <taxon>Pseudomonadati</taxon>
        <taxon>Pseudomonadota</taxon>
        <taxon>Gammaproteobacteria</taxon>
        <taxon>Alteromonadales</taxon>
        <taxon>Colwelliaceae</taxon>
        <taxon>Colwellia</taxon>
    </lineage>
</organism>
<evidence type="ECO:0000313" key="10">
    <source>
        <dbReference type="EMBL" id="TMM47644.1"/>
    </source>
</evidence>
<evidence type="ECO:0000259" key="9">
    <source>
        <dbReference type="SMART" id="SM00905"/>
    </source>
</evidence>
<evidence type="ECO:0000256" key="1">
    <source>
        <dbReference type="ARBA" id="ARBA00000693"/>
    </source>
</evidence>
<proteinExistence type="inferred from homology"/>
<evidence type="ECO:0000256" key="3">
    <source>
        <dbReference type="ARBA" id="ARBA00005013"/>
    </source>
</evidence>
<protein>
    <recommendedName>
        <fullName evidence="8">7,8-dihydroneopterin aldolase</fullName>
        <ecNumber evidence="8">4.1.2.25</ecNumber>
    </recommendedName>
</protein>
<keyword evidence="11" id="KW-1185">Reference proteome</keyword>
<evidence type="ECO:0000256" key="5">
    <source>
        <dbReference type="ARBA" id="ARBA00022909"/>
    </source>
</evidence>
<evidence type="ECO:0000256" key="4">
    <source>
        <dbReference type="ARBA" id="ARBA00005708"/>
    </source>
</evidence>
<evidence type="ECO:0000256" key="7">
    <source>
        <dbReference type="ARBA" id="ARBA00023239"/>
    </source>
</evidence>
<evidence type="ECO:0000313" key="11">
    <source>
        <dbReference type="Proteomes" id="UP000307702"/>
    </source>
</evidence>
<dbReference type="Proteomes" id="UP000307702">
    <property type="component" value="Unassembled WGS sequence"/>
</dbReference>
<dbReference type="InterPro" id="IPR006156">
    <property type="entry name" value="Dihydroneopterin_aldolase"/>
</dbReference>
<evidence type="ECO:0000256" key="6">
    <source>
        <dbReference type="ARBA" id="ARBA00023235"/>
    </source>
</evidence>
<reference evidence="10 11" key="1">
    <citation type="submission" date="2019-05" db="EMBL/GenBank/DDBJ databases">
        <title>Colwellia ponticola sp. nov., isolated from seawater.</title>
        <authorList>
            <person name="Yoon J.-H."/>
        </authorList>
    </citation>
    <scope>NUCLEOTIDE SEQUENCE [LARGE SCALE GENOMIC DNA]</scope>
    <source>
        <strain evidence="10 11">OISW-25</strain>
    </source>
</reference>
<keyword evidence="5 8" id="KW-0289">Folate biosynthesis</keyword>
<accession>A0A8H2JPD7</accession>
<keyword evidence="6" id="KW-0413">Isomerase</keyword>
<dbReference type="NCBIfam" id="TIGR00526">
    <property type="entry name" value="folB_dom"/>
    <property type="match status" value="1"/>
</dbReference>
<dbReference type="UniPathway" id="UPA00077">
    <property type="reaction ID" value="UER00154"/>
</dbReference>
<comment type="pathway">
    <text evidence="3 8">Cofactor biosynthesis; tetrahydrofolate biosynthesis; 2-amino-4-hydroxy-6-hydroxymethyl-7,8-dihydropteridine diphosphate from 7,8-dihydroneopterin triphosphate: step 3/4.</text>
</comment>
<dbReference type="PANTHER" id="PTHR42844">
    <property type="entry name" value="DIHYDRONEOPTERIN ALDOLASE 1-RELATED"/>
    <property type="match status" value="1"/>
</dbReference>
<dbReference type="NCBIfam" id="TIGR00525">
    <property type="entry name" value="folB"/>
    <property type="match status" value="1"/>
</dbReference>
<sequence length="123" mass="13795">MDKVLIKGLSIQTTIGFYQWEKEIKQTLVIDLAMGWNIADAALNDELAKTLNYAEISEAIERFANENPVDLIETLAERLASYLMTQYLIPWLKLTIGKPGAVHNAQTVAVEIERGKQTTETSL</sequence>
<dbReference type="OrthoDB" id="9810587at2"/>
<dbReference type="Pfam" id="PF02152">
    <property type="entry name" value="FolB"/>
    <property type="match status" value="1"/>
</dbReference>
<dbReference type="Gene3D" id="3.30.1130.10">
    <property type="match status" value="1"/>
</dbReference>
<dbReference type="GO" id="GO:0046656">
    <property type="term" value="P:folic acid biosynthetic process"/>
    <property type="evidence" value="ECO:0007669"/>
    <property type="project" value="UniProtKB-UniRule"/>
</dbReference>
<feature type="domain" description="Dihydroneopterin aldolase/epimerase" evidence="9">
    <location>
        <begin position="4"/>
        <end position="114"/>
    </location>
</feature>
<name>A0A8H2JPD7_9GAMM</name>
<gene>
    <name evidence="10" type="primary">folB</name>
    <name evidence="10" type="ORF">FCS21_01295</name>
</gene>
<dbReference type="FunFam" id="3.30.1130.10:FF:000002">
    <property type="entry name" value="7,8-dihydroneopterin aldolase"/>
    <property type="match status" value="1"/>
</dbReference>
<comment type="catalytic activity">
    <reaction evidence="2 8">
        <text>7,8-dihydroneopterin = 6-hydroxymethyl-7,8-dihydropterin + glycolaldehyde</text>
        <dbReference type="Rhea" id="RHEA:10540"/>
        <dbReference type="ChEBI" id="CHEBI:17001"/>
        <dbReference type="ChEBI" id="CHEBI:17071"/>
        <dbReference type="ChEBI" id="CHEBI:44841"/>
        <dbReference type="EC" id="4.1.2.25"/>
    </reaction>
</comment>
<dbReference type="RefSeq" id="WP_138620176.1">
    <property type="nucleotide sequence ID" value="NZ_SZVP01000001.1"/>
</dbReference>
<dbReference type="GO" id="GO:0046654">
    <property type="term" value="P:tetrahydrofolate biosynthetic process"/>
    <property type="evidence" value="ECO:0007669"/>
    <property type="project" value="UniProtKB-UniRule"/>
</dbReference>
<dbReference type="CDD" id="cd00534">
    <property type="entry name" value="DHNA_DHNTPE"/>
    <property type="match status" value="1"/>
</dbReference>
<dbReference type="InterPro" id="IPR043133">
    <property type="entry name" value="GTP-CH-I_C/QueF"/>
</dbReference>